<evidence type="ECO:0000313" key="3">
    <source>
        <dbReference type="Proteomes" id="UP001392437"/>
    </source>
</evidence>
<proteinExistence type="predicted"/>
<evidence type="ECO:0000313" key="2">
    <source>
        <dbReference type="EMBL" id="KAK8121412.1"/>
    </source>
</evidence>
<name>A0AAW0R2G9_9PEZI</name>
<accession>A0AAW0R2G9</accession>
<dbReference type="PANTHER" id="PTHR35910">
    <property type="entry name" value="2EXR DOMAIN-CONTAINING PROTEIN"/>
    <property type="match status" value="1"/>
</dbReference>
<evidence type="ECO:0000259" key="1">
    <source>
        <dbReference type="Pfam" id="PF20150"/>
    </source>
</evidence>
<dbReference type="Proteomes" id="UP001392437">
    <property type="component" value="Unassembled WGS sequence"/>
</dbReference>
<dbReference type="EMBL" id="JAQQWP010000004">
    <property type="protein sequence ID" value="KAK8121412.1"/>
    <property type="molecule type" value="Genomic_DNA"/>
</dbReference>
<sequence>MATDTGCQLVAAPKTGESTFHPFPRLPVELRLKIWEEMIPEIHDRLLFARKPGFIRPEKHKFLSVLQSVSQESREVFLKRFPVGLKITLRTSHDAYWKAYQTKVRVDWYDVGLLYINPKHDVLVVGHPCPDDVLRGANCSDMISMDHVAQPLRRQEHRDAMQNIMELPCPSEEFGKSWEIEKSDTCININDEDGECNGCGDCHPEYEYEDSYQLSETKWHFGGVKKLIKLTYPLDQEGVLEFYQDVEDLTGSELLQKWHSKCTVTVS</sequence>
<dbReference type="AlphaFoldDB" id="A0AAW0R2G9"/>
<protein>
    <recommendedName>
        <fullName evidence="1">2EXR domain-containing protein</fullName>
    </recommendedName>
</protein>
<dbReference type="Pfam" id="PF20150">
    <property type="entry name" value="2EXR"/>
    <property type="match status" value="1"/>
</dbReference>
<gene>
    <name evidence="2" type="ORF">PG999_005532</name>
</gene>
<dbReference type="InterPro" id="IPR045518">
    <property type="entry name" value="2EXR"/>
</dbReference>
<comment type="caution">
    <text evidence="2">The sequence shown here is derived from an EMBL/GenBank/DDBJ whole genome shotgun (WGS) entry which is preliminary data.</text>
</comment>
<dbReference type="PANTHER" id="PTHR35910:SF1">
    <property type="entry name" value="2EXR DOMAIN-CONTAINING PROTEIN"/>
    <property type="match status" value="1"/>
</dbReference>
<keyword evidence="3" id="KW-1185">Reference proteome</keyword>
<organism evidence="2 3">
    <name type="scientific">Apiospora kogelbergensis</name>
    <dbReference type="NCBI Taxonomy" id="1337665"/>
    <lineage>
        <taxon>Eukaryota</taxon>
        <taxon>Fungi</taxon>
        <taxon>Dikarya</taxon>
        <taxon>Ascomycota</taxon>
        <taxon>Pezizomycotina</taxon>
        <taxon>Sordariomycetes</taxon>
        <taxon>Xylariomycetidae</taxon>
        <taxon>Amphisphaeriales</taxon>
        <taxon>Apiosporaceae</taxon>
        <taxon>Apiospora</taxon>
    </lineage>
</organism>
<reference evidence="2 3" key="1">
    <citation type="submission" date="2023-01" db="EMBL/GenBank/DDBJ databases">
        <title>Analysis of 21 Apiospora genomes using comparative genomics revels a genus with tremendous synthesis potential of carbohydrate active enzymes and secondary metabolites.</title>
        <authorList>
            <person name="Sorensen T."/>
        </authorList>
    </citation>
    <scope>NUCLEOTIDE SEQUENCE [LARGE SCALE GENOMIC DNA]</scope>
    <source>
        <strain evidence="2 3">CBS 117206</strain>
    </source>
</reference>
<feature type="domain" description="2EXR" evidence="1">
    <location>
        <begin position="20"/>
        <end position="123"/>
    </location>
</feature>